<organism evidence="2">
    <name type="scientific">Kitasatospora sp. CMC57</name>
    <dbReference type="NCBI Taxonomy" id="3231513"/>
    <lineage>
        <taxon>Bacteria</taxon>
        <taxon>Bacillati</taxon>
        <taxon>Actinomycetota</taxon>
        <taxon>Actinomycetes</taxon>
        <taxon>Kitasatosporales</taxon>
        <taxon>Streptomycetaceae</taxon>
        <taxon>Kitasatospora</taxon>
    </lineage>
</organism>
<protein>
    <recommendedName>
        <fullName evidence="1">Bulb-type lectin domain-containing protein</fullName>
    </recommendedName>
</protein>
<sequence>MHISQLRGSLLRKAAVRTIVVCTAAVTLITASGSEATALPSGYTAANFTLAQPDWQARYSYGTLSHSLVLQEDGNFVLYAVNGTRVTPLWASGTDGTGVTRLVWSQSGYVKLINSSGGIVCTIGALSPAPGGVARLQSDGNFVFYDTNGSSTWATGTSGGSVGNRNYCFT</sequence>
<dbReference type="InterPro" id="IPR036426">
    <property type="entry name" value="Bulb-type_lectin_dom_sf"/>
</dbReference>
<dbReference type="AlphaFoldDB" id="A0AB33K8B7"/>
<dbReference type="PROSITE" id="PS50927">
    <property type="entry name" value="BULB_LECTIN"/>
    <property type="match status" value="1"/>
</dbReference>
<evidence type="ECO:0000259" key="1">
    <source>
        <dbReference type="PROSITE" id="PS50927"/>
    </source>
</evidence>
<dbReference type="InterPro" id="IPR001480">
    <property type="entry name" value="Bulb-type_lectin_dom"/>
</dbReference>
<proteinExistence type="predicted"/>
<evidence type="ECO:0000313" key="2">
    <source>
        <dbReference type="EMBL" id="BFP49919.1"/>
    </source>
</evidence>
<gene>
    <name evidence="2" type="ORF">KCMC57_62870</name>
</gene>
<accession>A0AB33K8B7</accession>
<dbReference type="EMBL" id="AP035881">
    <property type="protein sequence ID" value="BFP49919.1"/>
    <property type="molecule type" value="Genomic_DNA"/>
</dbReference>
<feature type="domain" description="Bulb-type lectin" evidence="1">
    <location>
        <begin position="35"/>
        <end position="157"/>
    </location>
</feature>
<dbReference type="SUPFAM" id="SSF51110">
    <property type="entry name" value="alpha-D-mannose-specific plant lectins"/>
    <property type="match status" value="2"/>
</dbReference>
<dbReference type="RefSeq" id="WP_407991960.1">
    <property type="nucleotide sequence ID" value="NZ_AP035881.2"/>
</dbReference>
<reference evidence="2" key="1">
    <citation type="submission" date="2024-07" db="EMBL/GenBank/DDBJ databases">
        <title>Complete genome sequences of cellulolytic bacteria, Kitasatospora sp. CMC57 and Streptomyces sp. CMC78, isolated from Japanese agricultural soil.</title>
        <authorList>
            <person name="Hashimoto T."/>
            <person name="Ito M."/>
            <person name="Iwamoto M."/>
            <person name="Fukahori D."/>
            <person name="Shoda T."/>
            <person name="Sakoda M."/>
            <person name="Morohoshi T."/>
            <person name="Mitsuboshi M."/>
            <person name="Nishizawa T."/>
        </authorList>
    </citation>
    <scope>NUCLEOTIDE SEQUENCE</scope>
    <source>
        <strain evidence="2">CMC57</strain>
    </source>
</reference>
<dbReference type="Gene3D" id="2.90.10.10">
    <property type="entry name" value="Bulb-type lectin domain"/>
    <property type="match status" value="2"/>
</dbReference>
<name>A0AB33K8B7_9ACTN</name>